<feature type="domain" description="Mitochondrial splicing suppressor 51-like C-terminal" evidence="2">
    <location>
        <begin position="479"/>
        <end position="646"/>
    </location>
</feature>
<proteinExistence type="predicted"/>
<dbReference type="Proteomes" id="UP000694888">
    <property type="component" value="Unplaced"/>
</dbReference>
<dbReference type="PANTHER" id="PTHR47085:SF1">
    <property type="entry name" value="ZINC FINGER MYND DOMAIN-CONTAINING PROTEIN 15"/>
    <property type="match status" value="1"/>
</dbReference>
<name>A0ABM0JNZ4_APLCA</name>
<feature type="region of interest" description="Disordered" evidence="1">
    <location>
        <begin position="1"/>
        <end position="39"/>
    </location>
</feature>
<dbReference type="Pfam" id="PF20179">
    <property type="entry name" value="MSS51_C"/>
    <property type="match status" value="1"/>
</dbReference>
<keyword evidence="3" id="KW-1185">Reference proteome</keyword>
<protein>
    <submittedName>
        <fullName evidence="4">Zinc finger MYND domain-containing protein 15 isoform X1</fullName>
    </submittedName>
</protein>
<dbReference type="InterPro" id="IPR046824">
    <property type="entry name" value="Mss51-like_C"/>
</dbReference>
<feature type="compositionally biased region" description="Polar residues" evidence="1">
    <location>
        <begin position="7"/>
        <end position="19"/>
    </location>
</feature>
<dbReference type="InterPro" id="IPR042989">
    <property type="entry name" value="ZMY15"/>
</dbReference>
<evidence type="ECO:0000256" key="1">
    <source>
        <dbReference type="SAM" id="MobiDB-lite"/>
    </source>
</evidence>
<reference evidence="4" key="1">
    <citation type="submission" date="2025-08" db="UniProtKB">
        <authorList>
            <consortium name="RefSeq"/>
        </authorList>
    </citation>
    <scope>IDENTIFICATION</scope>
</reference>
<evidence type="ECO:0000313" key="4">
    <source>
        <dbReference type="RefSeq" id="XP_005098126.1"/>
    </source>
</evidence>
<dbReference type="PANTHER" id="PTHR47085">
    <property type="entry name" value="ZINC FINGER MYND DOMAIN-CONTAINING PROTEIN 15"/>
    <property type="match status" value="1"/>
</dbReference>
<organism evidence="3 4">
    <name type="scientific">Aplysia californica</name>
    <name type="common">California sea hare</name>
    <dbReference type="NCBI Taxonomy" id="6500"/>
    <lineage>
        <taxon>Eukaryota</taxon>
        <taxon>Metazoa</taxon>
        <taxon>Spiralia</taxon>
        <taxon>Lophotrochozoa</taxon>
        <taxon>Mollusca</taxon>
        <taxon>Gastropoda</taxon>
        <taxon>Heterobranchia</taxon>
        <taxon>Euthyneura</taxon>
        <taxon>Tectipleura</taxon>
        <taxon>Aplysiida</taxon>
        <taxon>Aplysioidea</taxon>
        <taxon>Aplysiidae</taxon>
        <taxon>Aplysia</taxon>
    </lineage>
</organism>
<sequence>MNEENSSRPSSGQLCSAKNTDGDGTDCGSDEHGSGSVVATCEPLRGNANECPAAVVLVTENDKQSSKADESSLRNKPDEDCMVDGRSNCEKNDNPFDVDEPHMPCNCNLKPNYVCHLSDDPNEEGEQQTLEQKMSTLTDRTATALAPDPMDMTVLKALEAAGCVKKMALLRQKCKDQKQQWQQVRELPVQDALWIIGEYENVCYEEHRDDHVLRVMAVFEVHGNTKHLLGTSIGWSKIMNFKTQLLQLLCCACLEPLVKAPRRPRFLRIKASPQSRGLNLNLKGVGIHVFSPLVTDSAIANAQNHISDKMWFRSCHGCGRRGTSEMFTSCPDCDAVLFCDAYCRDYSDHSKWCPYFKVYMETEETLGEFPLAFTNETTQRLYNVFKNRDFLMRHNIYNKGIWRRECKLLMVSLMAFGFGELDWPSVEPYGLSKEDAILKHPPQRSIPSLSRPLTDWACYYDYRGFDHDSPVAGVLHYALTLYRIIVHQLPLNYPAVFNKMKQEMFLCVHVIGAAKEADMWHSFLECARLLRPISLHICFIGNEISPDAHDSFKGEENLCVRCFSGLYHELQRYPMFPEGHIAVCFNAGLGAYGTYKKTVQHLMSTGMPSFCTDYCLASYEQSRKTVRVQRMAVLSEPMLNPFRSPFRMVFTDTDLPRYSNAILFNLLPYSATTAPMVFVPRSFCKNHSKQECTSEVYKLSLLPDDL</sequence>
<evidence type="ECO:0000259" key="2">
    <source>
        <dbReference type="Pfam" id="PF20179"/>
    </source>
</evidence>
<evidence type="ECO:0000313" key="3">
    <source>
        <dbReference type="Proteomes" id="UP000694888"/>
    </source>
</evidence>
<dbReference type="GeneID" id="101852691"/>
<dbReference type="RefSeq" id="XP_005098126.1">
    <property type="nucleotide sequence ID" value="XM_005098069.3"/>
</dbReference>
<gene>
    <name evidence="4" type="primary">LOC101852691</name>
</gene>
<accession>A0ABM0JNZ4</accession>